<dbReference type="PANTHER" id="PTHR37815:SF3">
    <property type="entry name" value="UPF0397 PROTEIN SPR0429"/>
    <property type="match status" value="1"/>
</dbReference>
<dbReference type="PANTHER" id="PTHR37815">
    <property type="entry name" value="UPF0397 PROTEIN BC_2624-RELATED"/>
    <property type="match status" value="1"/>
</dbReference>
<name>A0ABT4BUX4_9FIRM</name>
<evidence type="ECO:0000313" key="5">
    <source>
        <dbReference type="Proteomes" id="UP001082703"/>
    </source>
</evidence>
<proteinExistence type="predicted"/>
<keyword evidence="2 3" id="KW-1133">Transmembrane helix</keyword>
<comment type="caution">
    <text evidence="4">The sequence shown here is derived from an EMBL/GenBank/DDBJ whole genome shotgun (WGS) entry which is preliminary data.</text>
</comment>
<evidence type="ECO:0000256" key="2">
    <source>
        <dbReference type="ARBA" id="ARBA00022989"/>
    </source>
</evidence>
<feature type="transmembrane region" description="Helical" evidence="3">
    <location>
        <begin position="12"/>
        <end position="31"/>
    </location>
</feature>
<evidence type="ECO:0000256" key="1">
    <source>
        <dbReference type="ARBA" id="ARBA00022692"/>
    </source>
</evidence>
<feature type="transmembrane region" description="Helical" evidence="3">
    <location>
        <begin position="112"/>
        <end position="134"/>
    </location>
</feature>
<accession>A0ABT4BUX4</accession>
<dbReference type="Gene3D" id="1.10.1760.20">
    <property type="match status" value="1"/>
</dbReference>
<feature type="transmembrane region" description="Helical" evidence="3">
    <location>
        <begin position="154"/>
        <end position="175"/>
    </location>
</feature>
<dbReference type="Pfam" id="PF07155">
    <property type="entry name" value="ECF-ribofla_trS"/>
    <property type="match status" value="1"/>
</dbReference>
<organism evidence="4 5">
    <name type="scientific">Caproiciproducens galactitolivorans</name>
    <dbReference type="NCBI Taxonomy" id="642589"/>
    <lineage>
        <taxon>Bacteria</taxon>
        <taxon>Bacillati</taxon>
        <taxon>Bacillota</taxon>
        <taxon>Clostridia</taxon>
        <taxon>Eubacteriales</taxon>
        <taxon>Acutalibacteraceae</taxon>
        <taxon>Caproiciproducens</taxon>
    </lineage>
</organism>
<protein>
    <submittedName>
        <fullName evidence="4">ECF transporter S component</fullName>
    </submittedName>
</protein>
<gene>
    <name evidence="4" type="ORF">OUY18_07680</name>
</gene>
<feature type="transmembrane region" description="Helical" evidence="3">
    <location>
        <begin position="43"/>
        <end position="72"/>
    </location>
</feature>
<dbReference type="EMBL" id="JAPOHA010000006">
    <property type="protein sequence ID" value="MCY1714130.1"/>
    <property type="molecule type" value="Genomic_DNA"/>
</dbReference>
<keyword evidence="1 3" id="KW-0812">Transmembrane</keyword>
<keyword evidence="5" id="KW-1185">Reference proteome</keyword>
<reference evidence="4 5" key="1">
    <citation type="submission" date="2022-11" db="EMBL/GenBank/DDBJ databases">
        <authorList>
            <person name="Caiyu Z."/>
        </authorList>
    </citation>
    <scope>NUCLEOTIDE SEQUENCE [LARGE SCALE GENOMIC DNA]</scope>
    <source>
        <strain evidence="4 5">YR-4</strain>
    </source>
</reference>
<dbReference type="InterPro" id="IPR009825">
    <property type="entry name" value="ECF_substrate-spec-like"/>
</dbReference>
<dbReference type="RefSeq" id="WP_268058178.1">
    <property type="nucleotide sequence ID" value="NZ_JAPOHA010000006.1"/>
</dbReference>
<evidence type="ECO:0000313" key="4">
    <source>
        <dbReference type="EMBL" id="MCY1714130.1"/>
    </source>
</evidence>
<keyword evidence="3" id="KW-0472">Membrane</keyword>
<evidence type="ECO:0000256" key="3">
    <source>
        <dbReference type="SAM" id="Phobius"/>
    </source>
</evidence>
<sequence length="190" mass="19884">MNAAKNRKTTANIALTGLMGALVLVGTYLNIPIPVLGDRTMLSLGNVFCILSGFVLGPVYGGFAAGVGSFIFDITGGWASSAPFTLVFKFLMAFVCGIIARGGDQTKKKLSRLILAAVAGSLTYSALYLSKSYIEAMLLGNSAGAVKMLMITKASVSLTNAIIADCVSIPLFLAIRKALADNKITGRIHQ</sequence>
<dbReference type="Proteomes" id="UP001082703">
    <property type="component" value="Unassembled WGS sequence"/>
</dbReference>
<feature type="transmembrane region" description="Helical" evidence="3">
    <location>
        <begin position="78"/>
        <end position="100"/>
    </location>
</feature>